<evidence type="ECO:0000313" key="3">
    <source>
        <dbReference type="RefSeq" id="XP_034113645.2"/>
    </source>
</evidence>
<proteinExistence type="predicted"/>
<protein>
    <submittedName>
        <fullName evidence="3">Uncharacterized protein DDB_G0280205</fullName>
    </submittedName>
</protein>
<sequence length="430" mass="45587">MLLAASAGQAAPYTSYESNATRKITSNNNNNNNNVSAGTSSSSPAHSSGTTTGGTTANAAGSMATAARPTTGSSSIASTAACAIMKTLSVRLHRGTEFIKDTVQKALVMSATTPVMSTQQPQSQQSQNLKRKFTGHGGIMHSSSGMGSGLGSSRHYAVSQPYVVPTPAFLRHFTVAPSALHRSASARKRNPSTDSLLMDLCLFKPIRPMPITPIKINKARGFELKRPKCMPPITNMYSDTDEEEDEDGDDDGEQQLNEGTVKTETEVAYKPKFSTLILPQHATASAFAPHEATKRSISIEARAPVHTKDNINTHTSDSAKSAAPVLAAASASASASASTAGSSKSKPAVGTKRRRRAPLFTAKKRRKTAASVKEKEPPITAVVATVAAPKRKRRNADALTVESSTTISPMRRSPPMTRQRARQQISASRK</sequence>
<dbReference type="GeneID" id="117574108"/>
<feature type="region of interest" description="Disordered" evidence="1">
    <location>
        <begin position="299"/>
        <end position="318"/>
    </location>
</feature>
<feature type="compositionally biased region" description="Acidic residues" evidence="1">
    <location>
        <begin position="239"/>
        <end position="253"/>
    </location>
</feature>
<feature type="region of interest" description="Disordered" evidence="1">
    <location>
        <begin position="22"/>
        <end position="73"/>
    </location>
</feature>
<evidence type="ECO:0000313" key="2">
    <source>
        <dbReference type="Proteomes" id="UP000515160"/>
    </source>
</evidence>
<feature type="region of interest" description="Disordered" evidence="1">
    <location>
        <begin position="333"/>
        <end position="430"/>
    </location>
</feature>
<feature type="region of interest" description="Disordered" evidence="1">
    <location>
        <begin position="230"/>
        <end position="265"/>
    </location>
</feature>
<dbReference type="RefSeq" id="XP_034113645.2">
    <property type="nucleotide sequence ID" value="XM_034257754.2"/>
</dbReference>
<feature type="compositionally biased region" description="Low complexity" evidence="1">
    <location>
        <begin position="333"/>
        <end position="348"/>
    </location>
</feature>
<gene>
    <name evidence="3" type="primary">LOC117574108</name>
</gene>
<organism evidence="2 3">
    <name type="scientific">Drosophila albomicans</name>
    <name type="common">Fruit fly</name>
    <dbReference type="NCBI Taxonomy" id="7291"/>
    <lineage>
        <taxon>Eukaryota</taxon>
        <taxon>Metazoa</taxon>
        <taxon>Ecdysozoa</taxon>
        <taxon>Arthropoda</taxon>
        <taxon>Hexapoda</taxon>
        <taxon>Insecta</taxon>
        <taxon>Pterygota</taxon>
        <taxon>Neoptera</taxon>
        <taxon>Endopterygota</taxon>
        <taxon>Diptera</taxon>
        <taxon>Brachycera</taxon>
        <taxon>Muscomorpha</taxon>
        <taxon>Ephydroidea</taxon>
        <taxon>Drosophilidae</taxon>
        <taxon>Drosophila</taxon>
    </lineage>
</organism>
<dbReference type="AlphaFoldDB" id="A0A6P8XQR0"/>
<reference evidence="3" key="1">
    <citation type="submission" date="2025-08" db="UniProtKB">
        <authorList>
            <consortium name="RefSeq"/>
        </authorList>
    </citation>
    <scope>IDENTIFICATION</scope>
    <source>
        <strain evidence="3">15112-1751.03</strain>
        <tissue evidence="3">Whole Adult</tissue>
    </source>
</reference>
<dbReference type="Proteomes" id="UP000515160">
    <property type="component" value="Chromosome 2R"/>
</dbReference>
<dbReference type="OrthoDB" id="426657at2759"/>
<name>A0A6P8XQR0_DROAB</name>
<accession>A0A6P8XQR0</accession>
<feature type="compositionally biased region" description="Basic residues" evidence="1">
    <location>
        <begin position="351"/>
        <end position="368"/>
    </location>
</feature>
<keyword evidence="2" id="KW-1185">Reference proteome</keyword>
<evidence type="ECO:0000256" key="1">
    <source>
        <dbReference type="SAM" id="MobiDB-lite"/>
    </source>
</evidence>